<evidence type="ECO:0000256" key="1">
    <source>
        <dbReference type="SAM" id="Phobius"/>
    </source>
</evidence>
<evidence type="ECO:0000313" key="3">
    <source>
        <dbReference type="Proteomes" id="UP000053780"/>
    </source>
</evidence>
<dbReference type="EMBL" id="KE647171">
    <property type="protein sequence ID" value="EQB61124.1"/>
    <property type="molecule type" value="Genomic_DNA"/>
</dbReference>
<protein>
    <submittedName>
        <fullName evidence="2">Uncharacterized protein</fullName>
    </submittedName>
</protein>
<accession>T0L9E6</accession>
<keyword evidence="3" id="KW-1185">Reference proteome</keyword>
<dbReference type="HOGENOM" id="CLU_2321012_0_0_1"/>
<keyword evidence="1" id="KW-1133">Transmembrane helix</keyword>
<feature type="transmembrane region" description="Helical" evidence="1">
    <location>
        <begin position="36"/>
        <end position="54"/>
    </location>
</feature>
<proteinExistence type="predicted"/>
<gene>
    <name evidence="2" type="ORF">NAPIS_ORF01306</name>
</gene>
<dbReference type="VEuPathDB" id="MicrosporidiaDB:NAPIS_ORF01306"/>
<dbReference type="AlphaFoldDB" id="T0L9E6"/>
<sequence>MILNIKFDSNLYLKLIFVSPTDMSEDKIIYNSLKELIYTSIGVFYTSSILIRSIPRIMEVIKYHIIKLFCTRLGFFGKLFFNGYIYFNKTRFPYFYIRS</sequence>
<organism evidence="2 3">
    <name type="scientific">Vairimorpha apis BRL 01</name>
    <dbReference type="NCBI Taxonomy" id="1037528"/>
    <lineage>
        <taxon>Eukaryota</taxon>
        <taxon>Fungi</taxon>
        <taxon>Fungi incertae sedis</taxon>
        <taxon>Microsporidia</taxon>
        <taxon>Nosematidae</taxon>
        <taxon>Vairimorpha</taxon>
    </lineage>
</organism>
<dbReference type="Proteomes" id="UP000053780">
    <property type="component" value="Unassembled WGS sequence"/>
</dbReference>
<keyword evidence="1" id="KW-0472">Membrane</keyword>
<name>T0L9E6_9MICR</name>
<reference evidence="2 3" key="1">
    <citation type="journal article" date="2013" name="BMC Genomics">
        <title>Genome sequencing and comparative genomics of honey bee microsporidia, Nosema apis reveal novel insights into host-parasite interactions.</title>
        <authorList>
            <person name="Chen Yp."/>
            <person name="Pettis J.S."/>
            <person name="Zhao Y."/>
            <person name="Liu X."/>
            <person name="Tallon L.J."/>
            <person name="Sadzewicz L.D."/>
            <person name="Li R."/>
            <person name="Zheng H."/>
            <person name="Huang S."/>
            <person name="Zhang X."/>
            <person name="Hamilton M.C."/>
            <person name="Pernal S.F."/>
            <person name="Melathopoulos A.P."/>
            <person name="Yan X."/>
            <person name="Evans J.D."/>
        </authorList>
    </citation>
    <scope>NUCLEOTIDE SEQUENCE [LARGE SCALE GENOMIC DNA]</scope>
    <source>
        <strain evidence="2 3">BRL 01</strain>
    </source>
</reference>
<feature type="transmembrane region" description="Helical" evidence="1">
    <location>
        <begin position="66"/>
        <end position="87"/>
    </location>
</feature>
<keyword evidence="1" id="KW-0812">Transmembrane</keyword>
<evidence type="ECO:0000313" key="2">
    <source>
        <dbReference type="EMBL" id="EQB61124.1"/>
    </source>
</evidence>